<accession>A0A6P6YER8</accession>
<dbReference type="OrthoDB" id="9984275at2759"/>
<keyword evidence="4 7" id="KW-0931">ER-Golgi transport</keyword>
<evidence type="ECO:0000256" key="6">
    <source>
        <dbReference type="ARBA" id="ARBA00023136"/>
    </source>
</evidence>
<evidence type="ECO:0000313" key="9">
    <source>
        <dbReference type="RefSeq" id="XP_027203740.1"/>
    </source>
</evidence>
<evidence type="ECO:0000256" key="4">
    <source>
        <dbReference type="ARBA" id="ARBA00022892"/>
    </source>
</evidence>
<dbReference type="GO" id="GO:0031201">
    <property type="term" value="C:SNARE complex"/>
    <property type="evidence" value="ECO:0007669"/>
    <property type="project" value="TreeGrafter"/>
</dbReference>
<evidence type="ECO:0000256" key="7">
    <source>
        <dbReference type="RuleBase" id="RU367013"/>
    </source>
</evidence>
<dbReference type="Pfam" id="PF14938">
    <property type="entry name" value="SNAP"/>
    <property type="match status" value="1"/>
</dbReference>
<evidence type="ECO:0000256" key="3">
    <source>
        <dbReference type="ARBA" id="ARBA00022448"/>
    </source>
</evidence>
<protein>
    <submittedName>
        <fullName evidence="9">Alpha-soluble NSF attachment protein-like</fullName>
    </submittedName>
</protein>
<keyword evidence="3 7" id="KW-0813">Transport</keyword>
<dbReference type="GO" id="GO:0019905">
    <property type="term" value="F:syntaxin binding"/>
    <property type="evidence" value="ECO:0007669"/>
    <property type="project" value="TreeGrafter"/>
</dbReference>
<sequence length="292" mass="33195">MGDQGQKGVQFLEEAQKKLKNSQGFLSSFFGGGSRIDEAIDLYVRAANSFKMAKKWGEAGNAFIEAAQLHLKQNNKHDAGTLFVDAANCFKKVDPNQSIRCLEKTIELYQDMGRFTTAAKHHISIAEIYESELVDFDKTVLHYQTAADYYQGEESKVSANRCLLKVAQYSALKGDFQKSAEIYEQVAGTCIESPLLKYSAKEHYFRATLCHMCVDVLNAENALKKYQDCFPHFIESRECKFLQTLINKLEENDSEGFTQAIQDYDSISPLDSWYTNLLLRIKQNIENEPDLK</sequence>
<comment type="subcellular location">
    <subcellularLocation>
        <location evidence="1 7">Membrane</location>
        <topology evidence="1 7">Peripheral membrane protein</topology>
    </subcellularLocation>
</comment>
<evidence type="ECO:0000256" key="5">
    <source>
        <dbReference type="ARBA" id="ARBA00022927"/>
    </source>
</evidence>
<dbReference type="PANTHER" id="PTHR13768">
    <property type="entry name" value="SOLUBLE NSF ATTACHMENT PROTEIN SNAP"/>
    <property type="match status" value="1"/>
</dbReference>
<dbReference type="GO" id="GO:0006886">
    <property type="term" value="P:intracellular protein transport"/>
    <property type="evidence" value="ECO:0007669"/>
    <property type="project" value="UniProtKB-UniRule"/>
</dbReference>
<reference evidence="9" key="1">
    <citation type="submission" date="2025-08" db="UniProtKB">
        <authorList>
            <consortium name="RefSeq"/>
        </authorList>
    </citation>
    <scope>IDENTIFICATION</scope>
    <source>
        <strain evidence="9">Airmid</strain>
    </source>
</reference>
<comment type="similarity">
    <text evidence="2 7">Belongs to the SNAP family.</text>
</comment>
<dbReference type="PRINTS" id="PR00448">
    <property type="entry name" value="NSFATTACHMNT"/>
</dbReference>
<dbReference type="SUPFAM" id="SSF48452">
    <property type="entry name" value="TPR-like"/>
    <property type="match status" value="1"/>
</dbReference>
<dbReference type="FunCoup" id="A0A6P6YER8">
    <property type="interactions" value="1692"/>
</dbReference>
<dbReference type="AlphaFoldDB" id="A0A6P6YER8"/>
<dbReference type="GO" id="GO:0005483">
    <property type="term" value="F:soluble NSF attachment protein activity"/>
    <property type="evidence" value="ECO:0007669"/>
    <property type="project" value="UniProtKB-ARBA"/>
</dbReference>
<evidence type="ECO:0000256" key="2">
    <source>
        <dbReference type="ARBA" id="ARBA00010050"/>
    </source>
</evidence>
<keyword evidence="8" id="KW-1185">Reference proteome</keyword>
<dbReference type="InterPro" id="IPR011990">
    <property type="entry name" value="TPR-like_helical_dom_sf"/>
</dbReference>
<dbReference type="Gene3D" id="1.25.40.10">
    <property type="entry name" value="Tetratricopeptide repeat domain"/>
    <property type="match status" value="1"/>
</dbReference>
<organism evidence="8 9">
    <name type="scientific">Dermatophagoides pteronyssinus</name>
    <name type="common">European house dust mite</name>
    <dbReference type="NCBI Taxonomy" id="6956"/>
    <lineage>
        <taxon>Eukaryota</taxon>
        <taxon>Metazoa</taxon>
        <taxon>Ecdysozoa</taxon>
        <taxon>Arthropoda</taxon>
        <taxon>Chelicerata</taxon>
        <taxon>Arachnida</taxon>
        <taxon>Acari</taxon>
        <taxon>Acariformes</taxon>
        <taxon>Sarcoptiformes</taxon>
        <taxon>Astigmata</taxon>
        <taxon>Psoroptidia</taxon>
        <taxon>Analgoidea</taxon>
        <taxon>Pyroglyphidae</taxon>
        <taxon>Dermatophagoidinae</taxon>
        <taxon>Dermatophagoides</taxon>
    </lineage>
</organism>
<comment type="function">
    <text evidence="7">Required for vesicular transport between the endoplasmic reticulum and the Golgi apparatus.</text>
</comment>
<dbReference type="GO" id="GO:0035494">
    <property type="term" value="P:SNARE complex disassembly"/>
    <property type="evidence" value="ECO:0007669"/>
    <property type="project" value="TreeGrafter"/>
</dbReference>
<dbReference type="FunFam" id="1.25.40.10:FF:000049">
    <property type="entry name" value="Alpha-soluble NSF attachment protein-like"/>
    <property type="match status" value="1"/>
</dbReference>
<dbReference type="RefSeq" id="XP_027203740.1">
    <property type="nucleotide sequence ID" value="XM_027347939.1"/>
</dbReference>
<dbReference type="OMA" id="WSVKEYL"/>
<dbReference type="InParanoid" id="A0A6P6YER8"/>
<dbReference type="InterPro" id="IPR000744">
    <property type="entry name" value="NSF_attach"/>
</dbReference>
<name>A0A6P6YER8_DERPT</name>
<dbReference type="Proteomes" id="UP000515146">
    <property type="component" value="Unplaced"/>
</dbReference>
<gene>
    <name evidence="9" type="primary">LOC113797536</name>
</gene>
<keyword evidence="6 7" id="KW-0472">Membrane</keyword>
<keyword evidence="5 7" id="KW-0653">Protein transport</keyword>
<dbReference type="CDD" id="cd15832">
    <property type="entry name" value="SNAP"/>
    <property type="match status" value="1"/>
</dbReference>
<proteinExistence type="inferred from homology"/>
<dbReference type="PANTHER" id="PTHR13768:SF8">
    <property type="entry name" value="ALPHA-SOLUBLE NSF ATTACHMENT PROTEIN"/>
    <property type="match status" value="1"/>
</dbReference>
<evidence type="ECO:0000313" key="8">
    <source>
        <dbReference type="Proteomes" id="UP000515146"/>
    </source>
</evidence>
<dbReference type="KEGG" id="dpte:113797536"/>
<evidence type="ECO:0000256" key="1">
    <source>
        <dbReference type="ARBA" id="ARBA00004170"/>
    </source>
</evidence>
<dbReference type="GO" id="GO:0005774">
    <property type="term" value="C:vacuolar membrane"/>
    <property type="evidence" value="ECO:0007669"/>
    <property type="project" value="TreeGrafter"/>
</dbReference>
<dbReference type="CTD" id="40233"/>